<accession>A0ABW9H7U9</accession>
<dbReference type="Pfam" id="PF06791">
    <property type="entry name" value="TMP_2"/>
    <property type="match status" value="1"/>
</dbReference>
<reference evidence="3 4" key="1">
    <citation type="submission" date="2024-12" db="EMBL/GenBank/DDBJ databases">
        <title>Pseudomonas species isolated from Lotus nodules promote plant growth.</title>
        <authorList>
            <person name="Yu Y.-H."/>
            <person name="Kurtenbach J."/>
            <person name="Crosbie D."/>
            <person name="Brachmann A."/>
            <person name="Marin M."/>
        </authorList>
    </citation>
    <scope>NUCLEOTIDE SEQUENCE [LARGE SCALE GENOMIC DNA]</scope>
    <source>
        <strain evidence="3 4">PLb12A</strain>
    </source>
</reference>
<comment type="caution">
    <text evidence="3">The sequence shown here is derived from an EMBL/GenBank/DDBJ whole genome shotgun (WGS) entry which is preliminary data.</text>
</comment>
<dbReference type="Pfam" id="PF09718">
    <property type="entry name" value="Tape_meas_lam_C"/>
    <property type="match status" value="1"/>
</dbReference>
<gene>
    <name evidence="3" type="ORF">ACKKH4_13195</name>
</gene>
<evidence type="ECO:0000259" key="2">
    <source>
        <dbReference type="Pfam" id="PF09718"/>
    </source>
</evidence>
<dbReference type="RefSeq" id="WP_409078677.1">
    <property type="nucleotide sequence ID" value="NZ_CP178857.1"/>
</dbReference>
<feature type="domain" description="Bacteriophage tail tape measure N-terminal" evidence="1">
    <location>
        <begin position="204"/>
        <end position="350"/>
    </location>
</feature>
<keyword evidence="4" id="KW-1185">Reference proteome</keyword>
<evidence type="ECO:0000259" key="1">
    <source>
        <dbReference type="Pfam" id="PF06791"/>
    </source>
</evidence>
<dbReference type="EMBL" id="JBJVNW010000006">
    <property type="protein sequence ID" value="MFM9518197.1"/>
    <property type="molecule type" value="Genomic_DNA"/>
</dbReference>
<organism evidence="3 4">
    <name type="scientific">Pseudomonas monachiensis</name>
    <dbReference type="NCBI Taxonomy" id="3060212"/>
    <lineage>
        <taxon>Bacteria</taxon>
        <taxon>Pseudomonadati</taxon>
        <taxon>Pseudomonadota</taxon>
        <taxon>Gammaproteobacteria</taxon>
        <taxon>Pseudomonadales</taxon>
        <taxon>Pseudomonadaceae</taxon>
        <taxon>Pseudomonas</taxon>
    </lineage>
</organism>
<dbReference type="NCBIfam" id="TIGR01541">
    <property type="entry name" value="tape_meas_lam_C"/>
    <property type="match status" value="1"/>
</dbReference>
<feature type="domain" description="Bacteriophage tail tape measure C-terminal" evidence="2">
    <location>
        <begin position="767"/>
        <end position="841"/>
    </location>
</feature>
<sequence>MNIAELGIKVDSADAANAATDLDKLTKAGDRAEQSAVGLMKEMEALEKSLSKGATSTQELAKQRDSLAKLTQTGAYGEAEFTKISAQLDKQQVVLAKSTLDEQKALNSLLGAIDPARAAMTKLDTQVEQLGKHLDAGRISQDQYNSALSKIDKDYAKLEKTATGFDKLRLGTRQAQENVVQLGNALSSGDWGSGVRAVAQLGAGAGEGAAGLLAILAPLALATAAVGVLAYAYYKGSEEQDSYNKSLILTGNYAGVSSAQLGEMARQVSATVGTTGQAAEVLALLAGNGKIAGESFTGITQAAVSMQEATGKAVSETVAEFSKLADDPVKASAALNEQYHYLTASVYSQIAALEEQGDHAGAVKLATEQYADAINERTPKILENLSFWERGYNAVARAADNLKNIGRRDINAEIETAQNDLREAETMDGLFQSQKSKDALIEFRRNRLNMLEDEKAAQADIAKWEGEQAKAQGAAVIAMGKVDALTKSSWTNEQKRTEALKEYKQQLDDIRKVTPNDPRLSQVAIDKNIANINDKFKDPKVAAGSVDTTGFNNAKNSLAETLAYYKNADKELEASQRAGVISQASYTEQRGSLLKQQADEVAQGYQAEIDALEAAKAKKGTTAAQVIQIDQKISDARSAMVKAQHDSDSELALIATNEEGRLRKQTLAVNTYTSALQQQVDTLRQQGLRAASGLGQGDRQRALTDQQNGIDDRFNQQRLELANQYGDGSRGMSLDEYNAKLKALKATQQDLHDTVQANYDDMTAAQGDWSAGASSAWQNYLESARDVAGQTKSLFSNAFSSMEDAIVNFAMTGKLSFADFTKSILADMARIATRQASSALLGSLVGAATNYFVGSGTGNGLPAGSAGATSSNLGASQAGYTNVDFSGYRASGGPVAANSLYEVNELGPELYNEGGRSFLMTGANGGSVTPLTSGGGPALAAISGGSGGNTYNFPVAVSVQTTGENGAIPQEASNQLGKSIQQAAKTEAETAIARALQPGGSIWRLTNGRG</sequence>
<proteinExistence type="predicted"/>
<name>A0ABW9H7U9_9PSED</name>
<evidence type="ECO:0000313" key="4">
    <source>
        <dbReference type="Proteomes" id="UP001631987"/>
    </source>
</evidence>
<evidence type="ECO:0000313" key="3">
    <source>
        <dbReference type="EMBL" id="MFM9518197.1"/>
    </source>
</evidence>
<dbReference type="Proteomes" id="UP001631987">
    <property type="component" value="Unassembled WGS sequence"/>
</dbReference>
<dbReference type="InterPro" id="IPR006431">
    <property type="entry name" value="Phage_tape_meas_C"/>
</dbReference>
<dbReference type="InterPro" id="IPR009628">
    <property type="entry name" value="Phage_tape_measure_N"/>
</dbReference>
<protein>
    <submittedName>
        <fullName evidence="3">Phage tail tape measure protein</fullName>
    </submittedName>
</protein>